<keyword evidence="2" id="KW-0662">Pyridine nucleotide biosynthesis</keyword>
<dbReference type="EMBL" id="FXLY01000005">
    <property type="protein sequence ID" value="SMN20107.1"/>
    <property type="molecule type" value="Genomic_DNA"/>
</dbReference>
<accession>A0A1X7R358</accession>
<dbReference type="STRING" id="1789683.A0A1X7R358"/>
<protein>
    <submittedName>
        <fullName evidence="10">Similar to Saccharomyces cerevisiae YCL047C POF1 Protein involved in the filamentation pathway</fullName>
    </submittedName>
</protein>
<dbReference type="Proteomes" id="UP000196158">
    <property type="component" value="Unassembled WGS sequence"/>
</dbReference>
<dbReference type="InterPro" id="IPR005248">
    <property type="entry name" value="NadD/NMNAT"/>
</dbReference>
<dbReference type="CDD" id="cd02165">
    <property type="entry name" value="NMNAT"/>
    <property type="match status" value="1"/>
</dbReference>
<evidence type="ECO:0000259" key="9">
    <source>
        <dbReference type="Pfam" id="PF01467"/>
    </source>
</evidence>
<dbReference type="SUPFAM" id="SSF52374">
    <property type="entry name" value="Nucleotidylyl transferase"/>
    <property type="match status" value="1"/>
</dbReference>
<dbReference type="Pfam" id="PF01467">
    <property type="entry name" value="CTP_transf_like"/>
    <property type="match status" value="1"/>
</dbReference>
<dbReference type="UniPathway" id="UPA00253">
    <property type="reaction ID" value="UER00600"/>
</dbReference>
<name>A0A1X7R358_9SACH</name>
<dbReference type="GO" id="GO:0005634">
    <property type="term" value="C:nucleus"/>
    <property type="evidence" value="ECO:0007669"/>
    <property type="project" value="TreeGrafter"/>
</dbReference>
<dbReference type="OrthoDB" id="5591297at2759"/>
<evidence type="ECO:0000313" key="10">
    <source>
        <dbReference type="EMBL" id="SMN20107.1"/>
    </source>
</evidence>
<evidence type="ECO:0000256" key="5">
    <source>
        <dbReference type="ARBA" id="ARBA00022741"/>
    </source>
</evidence>
<dbReference type="GO" id="GO:0005524">
    <property type="term" value="F:ATP binding"/>
    <property type="evidence" value="ECO:0007669"/>
    <property type="project" value="UniProtKB-KW"/>
</dbReference>
<proteinExistence type="predicted"/>
<dbReference type="AlphaFoldDB" id="A0A1X7R358"/>
<dbReference type="GO" id="GO:0009435">
    <property type="term" value="P:NAD+ biosynthetic process"/>
    <property type="evidence" value="ECO:0007669"/>
    <property type="project" value="UniProtKB-UniPathway"/>
</dbReference>
<dbReference type="GO" id="GO:0000309">
    <property type="term" value="F:nicotinamide-nucleotide adenylyltransferase activity"/>
    <property type="evidence" value="ECO:0007669"/>
    <property type="project" value="UniProtKB-EC"/>
</dbReference>
<keyword evidence="11" id="KW-1185">Reference proteome</keyword>
<feature type="domain" description="Cytidyltransferase-like" evidence="9">
    <location>
        <begin position="44"/>
        <end position="240"/>
    </location>
</feature>
<dbReference type="GO" id="GO:0005737">
    <property type="term" value="C:cytoplasm"/>
    <property type="evidence" value="ECO:0007669"/>
    <property type="project" value="TreeGrafter"/>
</dbReference>
<sequence>MKVSESLIKLDILRNDTELEFSVVYGPPKIICENSNDNILLILDSSFNPPHWGHYTLIERAIQLYSQDSNVEVHVLLLLSIQNADKGEKPATFDKRIDMMHLLSQSLQDKFSNLTPTVAICKSARFVDKSNGVRKEMFTAGKIVYLLGFDTITRVLDPKYYLPQTLKEAMTEFMSQTEFFCLTRGEEGQNNSQDIAKQAKYVESISNGDCEPIIPRKWGSKIKIEVNENEYCSISSSSIRKDLICREYRAVEKKLPNRILEYIKISDEKAKSSIFI</sequence>
<comment type="catalytic activity">
    <reaction evidence="8">
        <text>beta-nicotinamide D-ribonucleotide + ATP + H(+) = diphosphate + NAD(+)</text>
        <dbReference type="Rhea" id="RHEA:21360"/>
        <dbReference type="ChEBI" id="CHEBI:14649"/>
        <dbReference type="ChEBI" id="CHEBI:15378"/>
        <dbReference type="ChEBI" id="CHEBI:30616"/>
        <dbReference type="ChEBI" id="CHEBI:33019"/>
        <dbReference type="ChEBI" id="CHEBI:57540"/>
        <dbReference type="EC" id="2.7.7.1"/>
    </reaction>
</comment>
<evidence type="ECO:0000256" key="6">
    <source>
        <dbReference type="ARBA" id="ARBA00022840"/>
    </source>
</evidence>
<dbReference type="InterPro" id="IPR014729">
    <property type="entry name" value="Rossmann-like_a/b/a_fold"/>
</dbReference>
<evidence type="ECO:0000313" key="11">
    <source>
        <dbReference type="Proteomes" id="UP000196158"/>
    </source>
</evidence>
<keyword evidence="5" id="KW-0547">Nucleotide-binding</keyword>
<dbReference type="InterPro" id="IPR004821">
    <property type="entry name" value="Cyt_trans-like"/>
</dbReference>
<organism evidence="10 11">
    <name type="scientific">Maudiozyma saulgeensis</name>
    <dbReference type="NCBI Taxonomy" id="1789683"/>
    <lineage>
        <taxon>Eukaryota</taxon>
        <taxon>Fungi</taxon>
        <taxon>Dikarya</taxon>
        <taxon>Ascomycota</taxon>
        <taxon>Saccharomycotina</taxon>
        <taxon>Saccharomycetes</taxon>
        <taxon>Saccharomycetales</taxon>
        <taxon>Saccharomycetaceae</taxon>
        <taxon>Maudiozyma</taxon>
    </lineage>
</organism>
<reference evidence="10 11" key="1">
    <citation type="submission" date="2017-04" db="EMBL/GenBank/DDBJ databases">
        <authorList>
            <person name="Afonso C.L."/>
            <person name="Miller P.J."/>
            <person name="Scott M.A."/>
            <person name="Spackman E."/>
            <person name="Goraichik I."/>
            <person name="Dimitrov K.M."/>
            <person name="Suarez D.L."/>
            <person name="Swayne D.E."/>
        </authorList>
    </citation>
    <scope>NUCLEOTIDE SEQUENCE [LARGE SCALE GENOMIC DNA]</scope>
</reference>
<evidence type="ECO:0000256" key="7">
    <source>
        <dbReference type="ARBA" id="ARBA00023027"/>
    </source>
</evidence>
<keyword evidence="3" id="KW-0808">Transferase</keyword>
<gene>
    <name evidence="10" type="ORF">KASA_0N00308G</name>
</gene>
<evidence type="ECO:0000256" key="1">
    <source>
        <dbReference type="ARBA" id="ARBA00004790"/>
    </source>
</evidence>
<dbReference type="PANTHER" id="PTHR31285:SF0">
    <property type="entry name" value="NICOTINAMIDE MONONUCLEOTIDE ADENYLYLTRANSFERASE"/>
    <property type="match status" value="1"/>
</dbReference>
<keyword evidence="7" id="KW-0520">NAD</keyword>
<keyword evidence="6" id="KW-0067">ATP-binding</keyword>
<dbReference type="GO" id="GO:0016887">
    <property type="term" value="F:ATP hydrolysis activity"/>
    <property type="evidence" value="ECO:0007669"/>
    <property type="project" value="TreeGrafter"/>
</dbReference>
<keyword evidence="4" id="KW-0548">Nucleotidyltransferase</keyword>
<evidence type="ECO:0000256" key="8">
    <source>
        <dbReference type="ARBA" id="ARBA00049001"/>
    </source>
</evidence>
<dbReference type="Gene3D" id="3.40.50.620">
    <property type="entry name" value="HUPs"/>
    <property type="match status" value="1"/>
</dbReference>
<comment type="pathway">
    <text evidence="1">Cofactor biosynthesis; NAD(+) biosynthesis.</text>
</comment>
<evidence type="ECO:0000256" key="3">
    <source>
        <dbReference type="ARBA" id="ARBA00022679"/>
    </source>
</evidence>
<evidence type="ECO:0000256" key="4">
    <source>
        <dbReference type="ARBA" id="ARBA00022695"/>
    </source>
</evidence>
<dbReference type="PANTHER" id="PTHR31285">
    <property type="entry name" value="NICOTINAMIDE MONONUCLEOTIDE ADENYLYLTRANSFERASE"/>
    <property type="match status" value="1"/>
</dbReference>
<evidence type="ECO:0000256" key="2">
    <source>
        <dbReference type="ARBA" id="ARBA00022642"/>
    </source>
</evidence>